<proteinExistence type="predicted"/>
<organism evidence="1 2">
    <name type="scientific">Petrolisthes cinctipes</name>
    <name type="common">Flat porcelain crab</name>
    <dbReference type="NCBI Taxonomy" id="88211"/>
    <lineage>
        <taxon>Eukaryota</taxon>
        <taxon>Metazoa</taxon>
        <taxon>Ecdysozoa</taxon>
        <taxon>Arthropoda</taxon>
        <taxon>Crustacea</taxon>
        <taxon>Multicrustacea</taxon>
        <taxon>Malacostraca</taxon>
        <taxon>Eumalacostraca</taxon>
        <taxon>Eucarida</taxon>
        <taxon>Decapoda</taxon>
        <taxon>Pleocyemata</taxon>
        <taxon>Anomura</taxon>
        <taxon>Galatheoidea</taxon>
        <taxon>Porcellanidae</taxon>
        <taxon>Petrolisthes</taxon>
    </lineage>
</organism>
<reference evidence="1" key="1">
    <citation type="submission" date="2023-10" db="EMBL/GenBank/DDBJ databases">
        <title>Genome assemblies of two species of porcelain crab, Petrolisthes cinctipes and Petrolisthes manimaculis (Anomura: Porcellanidae).</title>
        <authorList>
            <person name="Angst P."/>
        </authorList>
    </citation>
    <scope>NUCLEOTIDE SEQUENCE</scope>
    <source>
        <strain evidence="1">PB745_01</strain>
        <tissue evidence="1">Gill</tissue>
    </source>
</reference>
<sequence length="111" mass="12605">MEEPIELHTGKERRNNKMVSRVKRVKDPVSVIRNPNRASLHPPHYHHWEADVYPAGPGITSSSPPLCCVWWGDSGVLHGWWAVTFFLALPLPQSVAIFLPRRCTSSIPHYS</sequence>
<dbReference type="EMBL" id="JAWQEG010001886">
    <property type="protein sequence ID" value="KAK3875989.1"/>
    <property type="molecule type" value="Genomic_DNA"/>
</dbReference>
<name>A0AAE1FLE6_PETCI</name>
<comment type="caution">
    <text evidence="1">The sequence shown here is derived from an EMBL/GenBank/DDBJ whole genome shotgun (WGS) entry which is preliminary data.</text>
</comment>
<evidence type="ECO:0000313" key="2">
    <source>
        <dbReference type="Proteomes" id="UP001286313"/>
    </source>
</evidence>
<gene>
    <name evidence="1" type="ORF">Pcinc_019180</name>
</gene>
<keyword evidence="2" id="KW-1185">Reference proteome</keyword>
<dbReference type="Proteomes" id="UP001286313">
    <property type="component" value="Unassembled WGS sequence"/>
</dbReference>
<evidence type="ECO:0000313" key="1">
    <source>
        <dbReference type="EMBL" id="KAK3875989.1"/>
    </source>
</evidence>
<accession>A0AAE1FLE6</accession>
<protein>
    <submittedName>
        <fullName evidence="1">Uncharacterized protein</fullName>
    </submittedName>
</protein>
<dbReference type="AlphaFoldDB" id="A0AAE1FLE6"/>